<feature type="binding site" evidence="10">
    <location>
        <position position="271"/>
    </location>
    <ligand>
        <name>NAD(+)</name>
        <dbReference type="ChEBI" id="CHEBI:57540"/>
    </ligand>
</feature>
<comment type="pathway">
    <text evidence="1">Nucleotide-sugar biosynthesis; UDP-alpha-D-glucuronate biosynthesis; UDP-alpha-D-glucuronate from UDP-alpha-D-glucose: step 1/1.</text>
</comment>
<dbReference type="InterPro" id="IPR054886">
    <property type="entry name" value="UDPGDh_AglM"/>
</dbReference>
<dbReference type="UniPathway" id="UPA00038">
    <property type="reaction ID" value="UER00491"/>
</dbReference>
<dbReference type="AlphaFoldDB" id="L9Y007"/>
<feature type="binding site" evidence="10">
    <location>
        <position position="334"/>
    </location>
    <ligand>
        <name>NAD(+)</name>
        <dbReference type="ChEBI" id="CHEBI:57540"/>
    </ligand>
</feature>
<keyword evidence="4 7" id="KW-0560">Oxidoreductase</keyword>
<name>L9Y007_9EURY</name>
<dbReference type="PANTHER" id="PTHR43750">
    <property type="entry name" value="UDP-GLUCOSE 6-DEHYDROGENASE TUAD"/>
    <property type="match status" value="1"/>
</dbReference>
<evidence type="ECO:0000256" key="3">
    <source>
        <dbReference type="ARBA" id="ARBA00012954"/>
    </source>
</evidence>
<evidence type="ECO:0000256" key="9">
    <source>
        <dbReference type="PIRSR" id="PIRSR500134-2"/>
    </source>
</evidence>
<feature type="binding site" evidence="9">
    <location>
        <begin position="257"/>
        <end position="261"/>
    </location>
    <ligand>
        <name>substrate</name>
    </ligand>
</feature>
<evidence type="ECO:0000256" key="1">
    <source>
        <dbReference type="ARBA" id="ARBA00004701"/>
    </source>
</evidence>
<feature type="binding site" evidence="9">
    <location>
        <position position="265"/>
    </location>
    <ligand>
        <name>substrate</name>
    </ligand>
</feature>
<dbReference type="PIRSF" id="PIRSF000124">
    <property type="entry name" value="UDPglc_GDPman_dh"/>
    <property type="match status" value="1"/>
</dbReference>
<feature type="binding site" evidence="10">
    <location>
        <position position="84"/>
    </location>
    <ligand>
        <name>NAD(+)</name>
        <dbReference type="ChEBI" id="CHEBI:57540"/>
    </ligand>
</feature>
<dbReference type="GO" id="GO:0003979">
    <property type="term" value="F:UDP-glucose 6-dehydrogenase activity"/>
    <property type="evidence" value="ECO:0007669"/>
    <property type="project" value="UniProtKB-EC"/>
</dbReference>
<dbReference type="NCBIfam" id="NF041297">
    <property type="entry name" value="UDPGDh_AglM"/>
    <property type="match status" value="1"/>
</dbReference>
<evidence type="ECO:0000256" key="10">
    <source>
        <dbReference type="PIRSR" id="PIRSR500134-3"/>
    </source>
</evidence>
<comment type="similarity">
    <text evidence="2 7">Belongs to the UDP-glucose/GDP-mannose dehydrogenase family.</text>
</comment>
<dbReference type="STRING" id="1227496.C489_10124"/>
<keyword evidence="5 7" id="KW-0520">NAD</keyword>
<dbReference type="Gene3D" id="1.20.5.100">
    <property type="entry name" value="Cytochrome c1, transmembrane anchor, C-terminal"/>
    <property type="match status" value="1"/>
</dbReference>
<evidence type="ECO:0000256" key="8">
    <source>
        <dbReference type="PIRSR" id="PIRSR500134-1"/>
    </source>
</evidence>
<organism evidence="12 13">
    <name type="scientific">Natrinema versiforme JCM 10478</name>
    <dbReference type="NCBI Taxonomy" id="1227496"/>
    <lineage>
        <taxon>Archaea</taxon>
        <taxon>Methanobacteriati</taxon>
        <taxon>Methanobacteriota</taxon>
        <taxon>Stenosarchaea group</taxon>
        <taxon>Halobacteria</taxon>
        <taxon>Halobacteriales</taxon>
        <taxon>Natrialbaceae</taxon>
        <taxon>Natrinema</taxon>
    </lineage>
</organism>
<dbReference type="InterPro" id="IPR008927">
    <property type="entry name" value="6-PGluconate_DH-like_C_sf"/>
</dbReference>
<dbReference type="InterPro" id="IPR036220">
    <property type="entry name" value="UDP-Glc/GDP-Man_DH_C_sf"/>
</dbReference>
<dbReference type="InterPro" id="IPR014026">
    <property type="entry name" value="UDP-Glc/GDP-Man_DH_dimer"/>
</dbReference>
<feature type="active site" description="Nucleophile" evidence="8">
    <location>
        <position position="268"/>
    </location>
</feature>
<evidence type="ECO:0000256" key="7">
    <source>
        <dbReference type="PIRNR" id="PIRNR000124"/>
    </source>
</evidence>
<dbReference type="GO" id="GO:0006065">
    <property type="term" value="P:UDP-glucuronate biosynthetic process"/>
    <property type="evidence" value="ECO:0007669"/>
    <property type="project" value="UniProtKB-UniPathway"/>
</dbReference>
<dbReference type="PATRIC" id="fig|1227496.3.peg.2042"/>
<dbReference type="InterPro" id="IPR001732">
    <property type="entry name" value="UDP-Glc/GDP-Man_DH_N"/>
</dbReference>
<dbReference type="InterPro" id="IPR028357">
    <property type="entry name" value="UDPglc_DH_bac"/>
</dbReference>
<evidence type="ECO:0000256" key="4">
    <source>
        <dbReference type="ARBA" id="ARBA00023002"/>
    </source>
</evidence>
<dbReference type="InterPro" id="IPR036291">
    <property type="entry name" value="NAD(P)-bd_dom_sf"/>
</dbReference>
<proteinExistence type="inferred from homology"/>
<sequence>MNVSIVGSGYVGTTVAACLADLGHDVLNIEIDEDIVEAINAGEAPIHESGLAERIAEHAGTSLRATTEYGDARDTDVTFLCLPTPQSEDGSLDLAIMRAGAESLGRALADKDDDHLVVVKSTVLPGTTEDVVGPILESESGTQLGDGLEIAMNPEFLRMGTAVGDFLEPDKVVFGTASDGADATLRELYAPIIEREETDLVETDIREAELIKYANNAFLASKVSLVNELGNIAREYDADAYEVLEAVGLDDRISERFMRSGLGWGGSCFPKDVNALRAGAREQGYDPDLLDAAVAVNDEQPRRLVGLLADHVDLEGARIAVLGLSFKPGTDDIRKSRALDVIEYLADRGADIVAYDPVAIENVRPEYPEIEYADSAEGALEGADGAVVATDWPEFDDLSFEGMARSVVVDGRRIEVDEDALEVYEGLTW</sequence>
<evidence type="ECO:0000259" key="11">
    <source>
        <dbReference type="SMART" id="SM00984"/>
    </source>
</evidence>
<dbReference type="Gene3D" id="3.40.50.720">
    <property type="entry name" value="NAD(P)-binding Rossmann-like Domain"/>
    <property type="match status" value="2"/>
</dbReference>
<dbReference type="EMBL" id="AOID01000029">
    <property type="protein sequence ID" value="ELY67439.1"/>
    <property type="molecule type" value="Genomic_DNA"/>
</dbReference>
<dbReference type="RefSeq" id="WP_006431105.1">
    <property type="nucleotide sequence ID" value="NZ_AOID01000029.1"/>
</dbReference>
<evidence type="ECO:0000313" key="12">
    <source>
        <dbReference type="EMBL" id="ELY67439.1"/>
    </source>
</evidence>
<feature type="binding site" evidence="9">
    <location>
        <position position="327"/>
    </location>
    <ligand>
        <name>substrate</name>
    </ligand>
</feature>
<dbReference type="SUPFAM" id="SSF48179">
    <property type="entry name" value="6-phosphogluconate dehydrogenase C-terminal domain-like"/>
    <property type="match status" value="1"/>
</dbReference>
<evidence type="ECO:0000256" key="6">
    <source>
        <dbReference type="ARBA" id="ARBA00047473"/>
    </source>
</evidence>
<keyword evidence="13" id="KW-1185">Reference proteome</keyword>
<feature type="domain" description="UDP-glucose/GDP-mannose dehydrogenase C-terminal" evidence="11">
    <location>
        <begin position="320"/>
        <end position="417"/>
    </location>
</feature>
<dbReference type="PIRSF" id="PIRSF500134">
    <property type="entry name" value="UDPglc_DH_bac"/>
    <property type="match status" value="1"/>
</dbReference>
<comment type="caution">
    <text evidence="12">The sequence shown here is derived from an EMBL/GenBank/DDBJ whole genome shotgun (WGS) entry which is preliminary data.</text>
</comment>
<accession>L9Y007</accession>
<dbReference type="OrthoDB" id="59839at2157"/>
<dbReference type="GO" id="GO:0000271">
    <property type="term" value="P:polysaccharide biosynthetic process"/>
    <property type="evidence" value="ECO:0007669"/>
    <property type="project" value="InterPro"/>
</dbReference>
<evidence type="ECO:0000256" key="2">
    <source>
        <dbReference type="ARBA" id="ARBA00006601"/>
    </source>
</evidence>
<dbReference type="InterPro" id="IPR017476">
    <property type="entry name" value="UDP-Glc/GDP-Man"/>
</dbReference>
<dbReference type="Pfam" id="PF03721">
    <property type="entry name" value="UDPG_MGDP_dh_N"/>
    <property type="match status" value="1"/>
</dbReference>
<evidence type="ECO:0000256" key="5">
    <source>
        <dbReference type="ARBA" id="ARBA00023027"/>
    </source>
</evidence>
<gene>
    <name evidence="12" type="ORF">C489_10124</name>
</gene>
<dbReference type="SMART" id="SM00984">
    <property type="entry name" value="UDPG_MGDP_dh_C"/>
    <property type="match status" value="1"/>
</dbReference>
<dbReference type="PANTHER" id="PTHR43750:SF3">
    <property type="entry name" value="UDP-GLUCOSE 6-DEHYDROGENASE TUAD"/>
    <property type="match status" value="1"/>
</dbReference>
<dbReference type="InterPro" id="IPR014027">
    <property type="entry name" value="UDP-Glc/GDP-Man_DH_C"/>
</dbReference>
<feature type="binding site" evidence="9">
    <location>
        <position position="212"/>
    </location>
    <ligand>
        <name>substrate</name>
    </ligand>
</feature>
<dbReference type="EC" id="1.1.1.22" evidence="3 7"/>
<feature type="binding site" evidence="10">
    <location>
        <position position="122"/>
    </location>
    <ligand>
        <name>NAD(+)</name>
        <dbReference type="ChEBI" id="CHEBI:57540"/>
    </ligand>
</feature>
<dbReference type="Proteomes" id="UP000011632">
    <property type="component" value="Unassembled WGS sequence"/>
</dbReference>
<reference evidence="12 13" key="1">
    <citation type="journal article" date="2014" name="PLoS Genet.">
        <title>Phylogenetically driven sequencing of extremely halophilic archaea reveals strategies for static and dynamic osmo-response.</title>
        <authorList>
            <person name="Becker E.A."/>
            <person name="Seitzer P.M."/>
            <person name="Tritt A."/>
            <person name="Larsen D."/>
            <person name="Krusor M."/>
            <person name="Yao A.I."/>
            <person name="Wu D."/>
            <person name="Madern D."/>
            <person name="Eisen J.A."/>
            <person name="Darling A.E."/>
            <person name="Facciotti M.T."/>
        </authorList>
    </citation>
    <scope>NUCLEOTIDE SEQUENCE [LARGE SCALE GENOMIC DNA]</scope>
    <source>
        <strain evidence="12 13">JCM 10478</strain>
    </source>
</reference>
<protein>
    <recommendedName>
        <fullName evidence="3 7">UDP-glucose 6-dehydrogenase</fullName>
        <ecNumber evidence="3 7">1.1.1.22</ecNumber>
    </recommendedName>
</protein>
<dbReference type="SUPFAM" id="SSF52413">
    <property type="entry name" value="UDP-glucose/GDP-mannose dehydrogenase C-terminal domain"/>
    <property type="match status" value="1"/>
</dbReference>
<dbReference type="SUPFAM" id="SSF51735">
    <property type="entry name" value="NAD(P)-binding Rossmann-fold domains"/>
    <property type="match status" value="1"/>
</dbReference>
<evidence type="ECO:0000313" key="13">
    <source>
        <dbReference type="Proteomes" id="UP000011632"/>
    </source>
</evidence>
<comment type="catalytic activity">
    <reaction evidence="6 7">
        <text>UDP-alpha-D-glucose + 2 NAD(+) + H2O = UDP-alpha-D-glucuronate + 2 NADH + 3 H(+)</text>
        <dbReference type="Rhea" id="RHEA:23596"/>
        <dbReference type="ChEBI" id="CHEBI:15377"/>
        <dbReference type="ChEBI" id="CHEBI:15378"/>
        <dbReference type="ChEBI" id="CHEBI:57540"/>
        <dbReference type="ChEBI" id="CHEBI:57945"/>
        <dbReference type="ChEBI" id="CHEBI:58052"/>
        <dbReference type="ChEBI" id="CHEBI:58885"/>
        <dbReference type="EC" id="1.1.1.22"/>
    </reaction>
</comment>
<dbReference type="Pfam" id="PF03720">
    <property type="entry name" value="UDPG_MGDP_dh_C"/>
    <property type="match status" value="1"/>
</dbReference>
<dbReference type="Pfam" id="PF00984">
    <property type="entry name" value="UDPG_MGDP_dh"/>
    <property type="match status" value="1"/>
</dbReference>
<dbReference type="NCBIfam" id="TIGR03026">
    <property type="entry name" value="NDP-sugDHase"/>
    <property type="match status" value="1"/>
</dbReference>
<dbReference type="GO" id="GO:0051287">
    <property type="term" value="F:NAD binding"/>
    <property type="evidence" value="ECO:0007669"/>
    <property type="project" value="InterPro"/>
</dbReference>